<dbReference type="InterPro" id="IPR019734">
    <property type="entry name" value="TPR_rpt"/>
</dbReference>
<feature type="compositionally biased region" description="Polar residues" evidence="1">
    <location>
        <begin position="9"/>
        <end position="47"/>
    </location>
</feature>
<evidence type="ECO:0000313" key="3">
    <source>
        <dbReference type="Proteomes" id="UP000014254"/>
    </source>
</evidence>
<dbReference type="Gene3D" id="1.25.40.10">
    <property type="entry name" value="Tetratricopeptide repeat domain"/>
    <property type="match status" value="1"/>
</dbReference>
<dbReference type="STRING" id="1220926.S2JMY8"/>
<dbReference type="SUPFAM" id="SSF46934">
    <property type="entry name" value="UBA-like"/>
    <property type="match status" value="1"/>
</dbReference>
<dbReference type="eggNOG" id="KOG0431">
    <property type="taxonomic scope" value="Eukaryota"/>
</dbReference>
<reference evidence="3" key="1">
    <citation type="submission" date="2013-05" db="EMBL/GenBank/DDBJ databases">
        <title>The Genome sequence of Mucor circinelloides f. circinelloides 1006PhL.</title>
        <authorList>
            <consortium name="The Broad Institute Genomics Platform"/>
            <person name="Cuomo C."/>
            <person name="Earl A."/>
            <person name="Findley K."/>
            <person name="Lee S.C."/>
            <person name="Walker B."/>
            <person name="Young S."/>
            <person name="Zeng Q."/>
            <person name="Gargeya S."/>
            <person name="Fitzgerald M."/>
            <person name="Haas B."/>
            <person name="Abouelleil A."/>
            <person name="Allen A.W."/>
            <person name="Alvarado L."/>
            <person name="Arachchi H.M."/>
            <person name="Berlin A.M."/>
            <person name="Chapman S.B."/>
            <person name="Gainer-Dewar J."/>
            <person name="Goldberg J."/>
            <person name="Griggs A."/>
            <person name="Gujja S."/>
            <person name="Hansen M."/>
            <person name="Howarth C."/>
            <person name="Imamovic A."/>
            <person name="Ireland A."/>
            <person name="Larimer J."/>
            <person name="McCowan C."/>
            <person name="Murphy C."/>
            <person name="Pearson M."/>
            <person name="Poon T.W."/>
            <person name="Priest M."/>
            <person name="Roberts A."/>
            <person name="Saif S."/>
            <person name="Shea T."/>
            <person name="Sisk P."/>
            <person name="Sykes S."/>
            <person name="Wortman J."/>
            <person name="Nusbaum C."/>
            <person name="Birren B."/>
        </authorList>
    </citation>
    <scope>NUCLEOTIDE SEQUENCE [LARGE SCALE GENOMIC DNA]</scope>
    <source>
        <strain evidence="3">1006PhL</strain>
    </source>
</reference>
<feature type="compositionally biased region" description="Low complexity" evidence="1">
    <location>
        <begin position="502"/>
        <end position="511"/>
    </location>
</feature>
<feature type="region of interest" description="Disordered" evidence="1">
    <location>
        <begin position="223"/>
        <end position="349"/>
    </location>
</feature>
<feature type="compositionally biased region" description="Basic and acidic residues" evidence="1">
    <location>
        <begin position="553"/>
        <end position="573"/>
    </location>
</feature>
<accession>S2JMY8</accession>
<dbReference type="EMBL" id="KE124055">
    <property type="protein sequence ID" value="EPB83903.1"/>
    <property type="molecule type" value="Genomic_DNA"/>
</dbReference>
<dbReference type="Gene3D" id="1.10.287.110">
    <property type="entry name" value="DnaJ domain"/>
    <property type="match status" value="1"/>
</dbReference>
<feature type="compositionally biased region" description="Low complexity" evidence="1">
    <location>
        <begin position="121"/>
        <end position="138"/>
    </location>
</feature>
<dbReference type="SUPFAM" id="SSF46565">
    <property type="entry name" value="Chaperone J-domain"/>
    <property type="match status" value="1"/>
</dbReference>
<dbReference type="GO" id="GO:0030276">
    <property type="term" value="F:clathrin binding"/>
    <property type="evidence" value="ECO:0007669"/>
    <property type="project" value="TreeGrafter"/>
</dbReference>
<feature type="region of interest" description="Disordered" evidence="1">
    <location>
        <begin position="81"/>
        <end position="177"/>
    </location>
</feature>
<dbReference type="FunCoup" id="S2JMY8">
    <property type="interactions" value="86"/>
</dbReference>
<dbReference type="SMART" id="SM00028">
    <property type="entry name" value="TPR"/>
    <property type="match status" value="3"/>
</dbReference>
<feature type="region of interest" description="Disordered" evidence="1">
    <location>
        <begin position="498"/>
        <end position="520"/>
    </location>
</feature>
<dbReference type="Proteomes" id="UP000014254">
    <property type="component" value="Unassembled WGS sequence"/>
</dbReference>
<dbReference type="PANTHER" id="PTHR23172">
    <property type="entry name" value="AUXILIN/CYCLIN G-ASSOCIATED KINASE-RELATED"/>
    <property type="match status" value="1"/>
</dbReference>
<feature type="compositionally biased region" description="Low complexity" evidence="1">
    <location>
        <begin position="88"/>
        <end position="113"/>
    </location>
</feature>
<dbReference type="PANTHER" id="PTHR23172:SF19">
    <property type="entry name" value="J DOMAIN-CONTAINING PROTEIN"/>
    <property type="match status" value="1"/>
</dbReference>
<protein>
    <recommendedName>
        <fullName evidence="4">UBA domain-containing protein</fullName>
    </recommendedName>
</protein>
<feature type="compositionally biased region" description="Low complexity" evidence="1">
    <location>
        <begin position="158"/>
        <end position="177"/>
    </location>
</feature>
<feature type="compositionally biased region" description="Polar residues" evidence="1">
    <location>
        <begin position="541"/>
        <end position="552"/>
    </location>
</feature>
<dbReference type="InParanoid" id="S2JMY8"/>
<dbReference type="eggNOG" id="KOG1124">
    <property type="taxonomic scope" value="Eukaryota"/>
</dbReference>
<name>S2JMY8_MUCC1</name>
<dbReference type="AlphaFoldDB" id="S2JMY8"/>
<evidence type="ECO:0000313" key="2">
    <source>
        <dbReference type="EMBL" id="EPB83903.1"/>
    </source>
</evidence>
<dbReference type="VEuPathDB" id="FungiDB:HMPREF1544_09357"/>
<feature type="compositionally biased region" description="Basic and acidic residues" evidence="1">
    <location>
        <begin position="250"/>
        <end position="271"/>
    </location>
</feature>
<dbReference type="OMA" id="CKRHYAS"/>
<dbReference type="GO" id="GO:0072583">
    <property type="term" value="P:clathrin-dependent endocytosis"/>
    <property type="evidence" value="ECO:0007669"/>
    <property type="project" value="TreeGrafter"/>
</dbReference>
<organism evidence="2 3">
    <name type="scientific">Mucor circinelloides f. circinelloides (strain 1006PhL)</name>
    <name type="common">Mucormycosis agent</name>
    <name type="synonym">Calyptromyces circinelloides</name>
    <dbReference type="NCBI Taxonomy" id="1220926"/>
    <lineage>
        <taxon>Eukaryota</taxon>
        <taxon>Fungi</taxon>
        <taxon>Fungi incertae sedis</taxon>
        <taxon>Mucoromycota</taxon>
        <taxon>Mucoromycotina</taxon>
        <taxon>Mucoromycetes</taxon>
        <taxon>Mucorales</taxon>
        <taxon>Mucorineae</taxon>
        <taxon>Mucoraceae</taxon>
        <taxon>Mucor</taxon>
    </lineage>
</organism>
<dbReference type="InterPro" id="IPR011990">
    <property type="entry name" value="TPR-like_helical_dom_sf"/>
</dbReference>
<feature type="region of interest" description="Disordered" evidence="1">
    <location>
        <begin position="538"/>
        <end position="573"/>
    </location>
</feature>
<dbReference type="GO" id="GO:0005737">
    <property type="term" value="C:cytoplasm"/>
    <property type="evidence" value="ECO:0007669"/>
    <property type="project" value="TreeGrafter"/>
</dbReference>
<keyword evidence="3" id="KW-1185">Reference proteome</keyword>
<evidence type="ECO:0000256" key="1">
    <source>
        <dbReference type="SAM" id="MobiDB-lite"/>
    </source>
</evidence>
<dbReference type="SUPFAM" id="SSF48452">
    <property type="entry name" value="TPR-like"/>
    <property type="match status" value="1"/>
</dbReference>
<proteinExistence type="predicted"/>
<feature type="compositionally biased region" description="Low complexity" evidence="1">
    <location>
        <begin position="283"/>
        <end position="317"/>
    </location>
</feature>
<dbReference type="OrthoDB" id="1717591at2759"/>
<feature type="compositionally biased region" description="Low complexity" evidence="1">
    <location>
        <begin position="326"/>
        <end position="339"/>
    </location>
</feature>
<dbReference type="InterPro" id="IPR009060">
    <property type="entry name" value="UBA-like_sf"/>
</dbReference>
<evidence type="ECO:0008006" key="4">
    <source>
        <dbReference type="Google" id="ProtNLM"/>
    </source>
</evidence>
<sequence>MEGEGTYLKRQSYSSTPSKSYNNYTTSPSQKSQYRYSTGEYSKTSTRISRRYATPEESDAVFPVFNTPINMYLRKELNPQQRYAPTSQQQQQQQQQPVYSSSSTKYHSKPSYSGASFDPLSSKASTASTASGAASYQTERQETPPTRPTMNNFSTNESRNNFSSTSNGTSSFSSTSSASSTKDLLLAQLVDMGFGLEASRVAMAASGSTNLQDVLDILVQNERAEKSNAANQSRKSSSSDEDEDPQSQRQNEELWKKQQEERRREYLEQLKRNKPTPPKPKFSNSTSYTSQSSSFSATSPTSSHAPYQASPNVSAQPSPVPPPKQPQHAPASSPKNTTTQPPPQPDSVTAYADKERKQGNYYFNKGQFADSESAYTLAINSLPVGHGDVALLSNNRAAARLKQGKYQDCLVDCSTAIDIARKHMQNNTPISPIMSATSTNMKAQLIKALHRKACALEGLRLFEAAIQVYEEYVRLDGSRSAQVTQGIMRCQQALLDSKKKQQQQQQQQQPQWKPATSANDATTAFPDIDFNMFIPKKDQKTQAQLDEINNSKAVKEMRDREKKREAEEAERLENEDKVNAQISVWKTGKDKNLRALLGSLELILWPGVQWKGVMMSELLDPKKCKLTYMKAIAKVHPDKLPANATIEQRMLASGIFTTLNQAWDVFKTENNL</sequence>
<feature type="region of interest" description="Disordered" evidence="1">
    <location>
        <begin position="1"/>
        <end position="59"/>
    </location>
</feature>
<dbReference type="GO" id="GO:0072318">
    <property type="term" value="P:clathrin coat disassembly"/>
    <property type="evidence" value="ECO:0007669"/>
    <property type="project" value="TreeGrafter"/>
</dbReference>
<dbReference type="FunFam" id="1.10.287.110:FF:000002">
    <property type="entry name" value="putative tyrosine-protein phosphatase auxilin isoform X2"/>
    <property type="match status" value="1"/>
</dbReference>
<dbReference type="GO" id="GO:0031982">
    <property type="term" value="C:vesicle"/>
    <property type="evidence" value="ECO:0007669"/>
    <property type="project" value="TreeGrafter"/>
</dbReference>
<dbReference type="Gene3D" id="1.10.8.10">
    <property type="entry name" value="DNA helicase RuvA subunit, C-terminal domain"/>
    <property type="match status" value="1"/>
</dbReference>
<gene>
    <name evidence="2" type="ORF">HMPREF1544_09357</name>
</gene>
<dbReference type="InterPro" id="IPR036869">
    <property type="entry name" value="J_dom_sf"/>
</dbReference>